<evidence type="ECO:0000259" key="4">
    <source>
        <dbReference type="Pfam" id="PF00535"/>
    </source>
</evidence>
<dbReference type="EMBL" id="CP061799">
    <property type="protein sequence ID" value="QTA83321.1"/>
    <property type="molecule type" value="Genomic_DNA"/>
</dbReference>
<dbReference type="Gene3D" id="3.90.550.10">
    <property type="entry name" value="Spore Coat Polysaccharide Biosynthesis Protein SpsA, Chain A"/>
    <property type="match status" value="1"/>
</dbReference>
<dbReference type="PANTHER" id="PTHR43685:SF5">
    <property type="entry name" value="GLYCOSYLTRANSFERASE EPSE-RELATED"/>
    <property type="match status" value="1"/>
</dbReference>
<organism evidence="5 6">
    <name type="scientific">Desulfonema limicola</name>
    <dbReference type="NCBI Taxonomy" id="45656"/>
    <lineage>
        <taxon>Bacteria</taxon>
        <taxon>Pseudomonadati</taxon>
        <taxon>Thermodesulfobacteriota</taxon>
        <taxon>Desulfobacteria</taxon>
        <taxon>Desulfobacterales</taxon>
        <taxon>Desulfococcaceae</taxon>
        <taxon>Desulfonema</taxon>
    </lineage>
</organism>
<evidence type="ECO:0000313" key="6">
    <source>
        <dbReference type="Proteomes" id="UP000663720"/>
    </source>
</evidence>
<dbReference type="InterPro" id="IPR001173">
    <property type="entry name" value="Glyco_trans_2-like"/>
</dbReference>
<dbReference type="InterPro" id="IPR029044">
    <property type="entry name" value="Nucleotide-diphossugar_trans"/>
</dbReference>
<keyword evidence="3 5" id="KW-0808">Transferase</keyword>
<dbReference type="SUPFAM" id="SSF53448">
    <property type="entry name" value="Nucleotide-diphospho-sugar transferases"/>
    <property type="match status" value="1"/>
</dbReference>
<keyword evidence="6" id="KW-1185">Reference proteome</keyword>
<dbReference type="GO" id="GO:0016757">
    <property type="term" value="F:glycosyltransferase activity"/>
    <property type="evidence" value="ECO:0007669"/>
    <property type="project" value="UniProtKB-KW"/>
</dbReference>
<feature type="domain" description="Glycosyltransferase 2-like" evidence="4">
    <location>
        <begin position="8"/>
        <end position="127"/>
    </location>
</feature>
<evidence type="ECO:0000256" key="3">
    <source>
        <dbReference type="ARBA" id="ARBA00022679"/>
    </source>
</evidence>
<evidence type="ECO:0000256" key="1">
    <source>
        <dbReference type="ARBA" id="ARBA00006739"/>
    </source>
</evidence>
<dbReference type="CDD" id="cd00761">
    <property type="entry name" value="Glyco_tranf_GTA_type"/>
    <property type="match status" value="1"/>
</dbReference>
<gene>
    <name evidence="5" type="ORF">dnl_57210</name>
</gene>
<dbReference type="PANTHER" id="PTHR43685">
    <property type="entry name" value="GLYCOSYLTRANSFERASE"/>
    <property type="match status" value="1"/>
</dbReference>
<evidence type="ECO:0000256" key="2">
    <source>
        <dbReference type="ARBA" id="ARBA00022676"/>
    </source>
</evidence>
<dbReference type="Pfam" id="PF00535">
    <property type="entry name" value="Glycos_transf_2"/>
    <property type="match status" value="1"/>
</dbReference>
<proteinExistence type="inferred from homology"/>
<dbReference type="InterPro" id="IPR050834">
    <property type="entry name" value="Glycosyltransf_2"/>
</dbReference>
<dbReference type="Proteomes" id="UP000663720">
    <property type="component" value="Chromosome"/>
</dbReference>
<sequence length="296" mass="33826">MKNTRYAIVTPAHNEEKFLPQVIEAITRQKILPVRWIIVDDRSTDDTLAVIQKYAARYPFIQALHLSGDTERSLGANVVQVFNAGLAKLDEDVDYIIKMDADLILEPDYFTDMMTRFEADPKLGIGSGKIFIEHGGEWIQERYPDFHVPGACKMYRMACFRDIGGPIIIYGWDILDGTKARMLGWTTCSFRDLSIRHLRMMGSAKGMLRGHIGHGRGMYAVRAHPVFVLARSVYRAVEPPFLSGLLIFFGYIYGWLKGEPRLKDLKLARFLRKEQLGRLLGRKLSQEAFLPRKLNS</sequence>
<dbReference type="KEGG" id="dli:dnl_57210"/>
<protein>
    <submittedName>
        <fullName evidence="5">Glycosyl transferase, family II</fullName>
    </submittedName>
</protein>
<dbReference type="RefSeq" id="WP_207689164.1">
    <property type="nucleotide sequence ID" value="NZ_CP061799.1"/>
</dbReference>
<comment type="similarity">
    <text evidence="1">Belongs to the glycosyltransferase 2 family.</text>
</comment>
<keyword evidence="2" id="KW-0328">Glycosyltransferase</keyword>
<reference evidence="5" key="1">
    <citation type="journal article" date="2021" name="Microb. Physiol.">
        <title>Proteogenomic Insights into the Physiology of Marine, Sulfate-Reducing, Filamentous Desulfonema limicola and Desulfonema magnum.</title>
        <authorList>
            <person name="Schnaars V."/>
            <person name="Wohlbrand L."/>
            <person name="Scheve S."/>
            <person name="Hinrichs C."/>
            <person name="Reinhardt R."/>
            <person name="Rabus R."/>
        </authorList>
    </citation>
    <scope>NUCLEOTIDE SEQUENCE</scope>
    <source>
        <strain evidence="5">5ac10</strain>
    </source>
</reference>
<name>A0A975GJ68_9BACT</name>
<evidence type="ECO:0000313" key="5">
    <source>
        <dbReference type="EMBL" id="QTA83321.1"/>
    </source>
</evidence>
<accession>A0A975GJ68</accession>
<dbReference type="AlphaFoldDB" id="A0A975GJ68"/>